<evidence type="ECO:0000313" key="3">
    <source>
        <dbReference type="Proteomes" id="UP000606194"/>
    </source>
</evidence>
<organism evidence="2 3">
    <name type="scientific">Streptomyces humidus</name>
    <dbReference type="NCBI Taxonomy" id="52259"/>
    <lineage>
        <taxon>Bacteria</taxon>
        <taxon>Bacillati</taxon>
        <taxon>Actinomycetota</taxon>
        <taxon>Actinomycetes</taxon>
        <taxon>Kitasatosporales</taxon>
        <taxon>Streptomycetaceae</taxon>
        <taxon>Streptomyces</taxon>
    </lineage>
</organism>
<gene>
    <name evidence="2" type="ORF">GCM10010269_58470</name>
</gene>
<sequence length="82" mass="8598">MGNARSPEQPRNRGGFAGNAVRRVPVLRPGRPRPSDPRHRLTADGPPSADAVLADDSFVSVSEAADRAGPGDEGRAERSIIG</sequence>
<protein>
    <submittedName>
        <fullName evidence="2">Uncharacterized protein</fullName>
    </submittedName>
</protein>
<comment type="caution">
    <text evidence="2">The sequence shown here is derived from an EMBL/GenBank/DDBJ whole genome shotgun (WGS) entry which is preliminary data.</text>
</comment>
<accession>A0A918L616</accession>
<evidence type="ECO:0000256" key="1">
    <source>
        <dbReference type="SAM" id="MobiDB-lite"/>
    </source>
</evidence>
<feature type="compositionally biased region" description="Basic and acidic residues" evidence="1">
    <location>
        <begin position="33"/>
        <end position="42"/>
    </location>
</feature>
<feature type="region of interest" description="Disordered" evidence="1">
    <location>
        <begin position="1"/>
        <end position="82"/>
    </location>
</feature>
<evidence type="ECO:0000313" key="2">
    <source>
        <dbReference type="EMBL" id="GGS11593.1"/>
    </source>
</evidence>
<feature type="compositionally biased region" description="Basic and acidic residues" evidence="1">
    <location>
        <begin position="64"/>
        <end position="82"/>
    </location>
</feature>
<dbReference type="Proteomes" id="UP000606194">
    <property type="component" value="Unassembled WGS sequence"/>
</dbReference>
<dbReference type="EMBL" id="BMTL01000027">
    <property type="protein sequence ID" value="GGS11593.1"/>
    <property type="molecule type" value="Genomic_DNA"/>
</dbReference>
<dbReference type="AlphaFoldDB" id="A0A918L616"/>
<reference evidence="2" key="2">
    <citation type="submission" date="2020-09" db="EMBL/GenBank/DDBJ databases">
        <authorList>
            <person name="Sun Q."/>
            <person name="Ohkuma M."/>
        </authorList>
    </citation>
    <scope>NUCLEOTIDE SEQUENCE</scope>
    <source>
        <strain evidence="2">JCM 4386</strain>
    </source>
</reference>
<reference evidence="2" key="1">
    <citation type="journal article" date="2014" name="Int. J. Syst. Evol. Microbiol.">
        <title>Complete genome sequence of Corynebacterium casei LMG S-19264T (=DSM 44701T), isolated from a smear-ripened cheese.</title>
        <authorList>
            <consortium name="US DOE Joint Genome Institute (JGI-PGF)"/>
            <person name="Walter F."/>
            <person name="Albersmeier A."/>
            <person name="Kalinowski J."/>
            <person name="Ruckert C."/>
        </authorList>
    </citation>
    <scope>NUCLEOTIDE SEQUENCE</scope>
    <source>
        <strain evidence="2">JCM 4386</strain>
    </source>
</reference>
<name>A0A918L616_9ACTN</name>
<keyword evidence="3" id="KW-1185">Reference proteome</keyword>
<proteinExistence type="predicted"/>